<feature type="compositionally biased region" description="Basic and acidic residues" evidence="5">
    <location>
        <begin position="146"/>
        <end position="160"/>
    </location>
</feature>
<keyword evidence="8" id="KW-1185">Reference proteome</keyword>
<dbReference type="InterPro" id="IPR029071">
    <property type="entry name" value="Ubiquitin-like_domsf"/>
</dbReference>
<evidence type="ECO:0000313" key="8">
    <source>
        <dbReference type="Proteomes" id="UP000036681"/>
    </source>
</evidence>
<dbReference type="PROSITE" id="PS51039">
    <property type="entry name" value="ZF_AN1"/>
    <property type="match status" value="1"/>
</dbReference>
<dbReference type="InterPro" id="IPR035896">
    <property type="entry name" value="AN1-like_Znf"/>
</dbReference>
<evidence type="ECO:0000256" key="1">
    <source>
        <dbReference type="ARBA" id="ARBA00022723"/>
    </source>
</evidence>
<keyword evidence="3" id="KW-0862">Zinc</keyword>
<dbReference type="CDD" id="cd17039">
    <property type="entry name" value="Ubl_ubiquitin_like"/>
    <property type="match status" value="1"/>
</dbReference>
<dbReference type="Proteomes" id="UP000036681">
    <property type="component" value="Unplaced"/>
</dbReference>
<dbReference type="SUPFAM" id="SSF54236">
    <property type="entry name" value="Ubiquitin-like"/>
    <property type="match status" value="1"/>
</dbReference>
<dbReference type="Gene3D" id="3.10.20.90">
    <property type="entry name" value="Phosphatidylinositol 3-kinase Catalytic Subunit, Chain A, domain 1"/>
    <property type="match status" value="1"/>
</dbReference>
<dbReference type="PANTHER" id="PTHR10634:SF67">
    <property type="entry name" value="AN1-TYPE ZINC FINGER PROTEIN 3"/>
    <property type="match status" value="1"/>
</dbReference>
<dbReference type="InterPro" id="IPR000626">
    <property type="entry name" value="Ubiquitin-like_dom"/>
</dbReference>
<keyword evidence="2 4" id="KW-0863">Zinc-finger</keyword>
<dbReference type="SUPFAM" id="SSF118310">
    <property type="entry name" value="AN1-like Zinc finger"/>
    <property type="match status" value="1"/>
</dbReference>
<dbReference type="AlphaFoldDB" id="A0A0M3HQS4"/>
<protein>
    <submittedName>
        <fullName evidence="9">AN1-type domain-containing protein</fullName>
    </submittedName>
</protein>
<accession>A0A0M3HQS4</accession>
<proteinExistence type="predicted"/>
<dbReference type="InterPro" id="IPR050652">
    <property type="entry name" value="AN1_A20_ZnFinger"/>
</dbReference>
<feature type="domain" description="AN1-type" evidence="7">
    <location>
        <begin position="286"/>
        <end position="334"/>
    </location>
</feature>
<dbReference type="PANTHER" id="PTHR10634">
    <property type="entry name" value="AN1-TYPE ZINC FINGER PROTEIN"/>
    <property type="match status" value="1"/>
</dbReference>
<feature type="domain" description="Ubiquitin-like" evidence="6">
    <location>
        <begin position="24"/>
        <end position="105"/>
    </location>
</feature>
<name>A0A0M3HQS4_ASCLU</name>
<dbReference type="WBParaSite" id="ALUE_0000450601-mRNA-1">
    <property type="protein sequence ID" value="ALUE_0000450601-mRNA-1"/>
    <property type="gene ID" value="ALUE_0000450601"/>
</dbReference>
<evidence type="ECO:0000256" key="4">
    <source>
        <dbReference type="PROSITE-ProRule" id="PRU00449"/>
    </source>
</evidence>
<evidence type="ECO:0000256" key="2">
    <source>
        <dbReference type="ARBA" id="ARBA00022771"/>
    </source>
</evidence>
<evidence type="ECO:0000256" key="3">
    <source>
        <dbReference type="ARBA" id="ARBA00022833"/>
    </source>
</evidence>
<evidence type="ECO:0000313" key="9">
    <source>
        <dbReference type="WBParaSite" id="ALUE_0000450601-mRNA-1"/>
    </source>
</evidence>
<dbReference type="SMART" id="SM00213">
    <property type="entry name" value="UBQ"/>
    <property type="match status" value="1"/>
</dbReference>
<sequence>MRKSKFADSRKAQPQFTPGRSLMIEITVKSMMQNGESVVVMVRCVRKDATVRELKRACRGKIDLKLDQQSLMYSGQELRDDEAHLQDYGITHDSTVYLHPKMLSGIRDRNPGNNIILVLPSFFVNPDTLASLTPMIAKRPQTSTDKQPKMSAEKQIEHQLTRNRALMRRRKLLKRSQSSPPCLNSESGSACGSICGSAARLVSPMDSEPSTPPPGLANTESKNDSLATTNVEMKDPLAATPITEKELKGFFDPPETMQEMEFVRRDMYDPPQNREELEKVRSWIRNIGTLRCKVCRKRLRLAQRTIRCACDGVFCDRHRSPEAHQCSVDYKQQGRMRLLKENPKVDEGGAHKAKQDA</sequence>
<reference evidence="9" key="1">
    <citation type="submission" date="2016-05" db="UniProtKB">
        <authorList>
            <consortium name="WormBaseParasite"/>
        </authorList>
    </citation>
    <scope>IDENTIFICATION</scope>
</reference>
<dbReference type="GO" id="GO:0008270">
    <property type="term" value="F:zinc ion binding"/>
    <property type="evidence" value="ECO:0007669"/>
    <property type="project" value="UniProtKB-KW"/>
</dbReference>
<keyword evidence="1" id="KW-0479">Metal-binding</keyword>
<evidence type="ECO:0000259" key="7">
    <source>
        <dbReference type="PROSITE" id="PS51039"/>
    </source>
</evidence>
<dbReference type="Pfam" id="PF01428">
    <property type="entry name" value="zf-AN1"/>
    <property type="match status" value="1"/>
</dbReference>
<feature type="region of interest" description="Disordered" evidence="5">
    <location>
        <begin position="139"/>
        <end position="160"/>
    </location>
</feature>
<organism evidence="8 9">
    <name type="scientific">Ascaris lumbricoides</name>
    <name type="common">Giant roundworm</name>
    <dbReference type="NCBI Taxonomy" id="6252"/>
    <lineage>
        <taxon>Eukaryota</taxon>
        <taxon>Metazoa</taxon>
        <taxon>Ecdysozoa</taxon>
        <taxon>Nematoda</taxon>
        <taxon>Chromadorea</taxon>
        <taxon>Rhabditida</taxon>
        <taxon>Spirurina</taxon>
        <taxon>Ascaridomorpha</taxon>
        <taxon>Ascaridoidea</taxon>
        <taxon>Ascarididae</taxon>
        <taxon>Ascaris</taxon>
    </lineage>
</organism>
<dbReference type="Pfam" id="PF00240">
    <property type="entry name" value="ubiquitin"/>
    <property type="match status" value="1"/>
</dbReference>
<dbReference type="PROSITE" id="PS50053">
    <property type="entry name" value="UBIQUITIN_2"/>
    <property type="match status" value="1"/>
</dbReference>
<dbReference type="InterPro" id="IPR000058">
    <property type="entry name" value="Znf_AN1"/>
</dbReference>
<dbReference type="Gene3D" id="4.10.1110.10">
    <property type="entry name" value="AN1-like Zinc finger"/>
    <property type="match status" value="1"/>
</dbReference>
<evidence type="ECO:0000259" key="6">
    <source>
        <dbReference type="PROSITE" id="PS50053"/>
    </source>
</evidence>
<feature type="region of interest" description="Disordered" evidence="5">
    <location>
        <begin position="202"/>
        <end position="222"/>
    </location>
</feature>
<dbReference type="SMART" id="SM00154">
    <property type="entry name" value="ZnF_AN1"/>
    <property type="match status" value="1"/>
</dbReference>
<evidence type="ECO:0000256" key="5">
    <source>
        <dbReference type="SAM" id="MobiDB-lite"/>
    </source>
</evidence>